<dbReference type="InterPro" id="IPR023578">
    <property type="entry name" value="Ras_GEF_dom_sf"/>
</dbReference>
<feature type="compositionally biased region" description="Low complexity" evidence="3">
    <location>
        <begin position="36"/>
        <end position="70"/>
    </location>
</feature>
<evidence type="ECO:0000256" key="2">
    <source>
        <dbReference type="PROSITE-ProRule" id="PRU00168"/>
    </source>
</evidence>
<evidence type="ECO:0000313" key="6">
    <source>
        <dbReference type="EMBL" id="KZO97598.1"/>
    </source>
</evidence>
<dbReference type="GO" id="GO:0005085">
    <property type="term" value="F:guanyl-nucleotide exchange factor activity"/>
    <property type="evidence" value="ECO:0007669"/>
    <property type="project" value="UniProtKB-KW"/>
</dbReference>
<dbReference type="InterPro" id="IPR008937">
    <property type="entry name" value="Ras-like_GEF"/>
</dbReference>
<dbReference type="Gene3D" id="1.10.840.10">
    <property type="entry name" value="Ras guanine-nucleotide exchange factors catalytic domain"/>
    <property type="match status" value="1"/>
</dbReference>
<feature type="compositionally biased region" description="Basic residues" evidence="3">
    <location>
        <begin position="860"/>
        <end position="869"/>
    </location>
</feature>
<dbReference type="GO" id="GO:0005886">
    <property type="term" value="C:plasma membrane"/>
    <property type="evidence" value="ECO:0007669"/>
    <property type="project" value="TreeGrafter"/>
</dbReference>
<feature type="region of interest" description="Disordered" evidence="3">
    <location>
        <begin position="210"/>
        <end position="247"/>
    </location>
</feature>
<dbReference type="SUPFAM" id="SSF48366">
    <property type="entry name" value="Ras GEF"/>
    <property type="match status" value="1"/>
</dbReference>
<reference evidence="6 7" key="1">
    <citation type="journal article" date="2016" name="Mol. Biol. Evol.">
        <title>Comparative Genomics of Early-Diverging Mushroom-Forming Fungi Provides Insights into the Origins of Lignocellulose Decay Capabilities.</title>
        <authorList>
            <person name="Nagy L.G."/>
            <person name="Riley R."/>
            <person name="Tritt A."/>
            <person name="Adam C."/>
            <person name="Daum C."/>
            <person name="Floudas D."/>
            <person name="Sun H."/>
            <person name="Yadav J.S."/>
            <person name="Pangilinan J."/>
            <person name="Larsson K.H."/>
            <person name="Matsuura K."/>
            <person name="Barry K."/>
            <person name="Labutti K."/>
            <person name="Kuo R."/>
            <person name="Ohm R.A."/>
            <person name="Bhattacharya S.S."/>
            <person name="Shirouzu T."/>
            <person name="Yoshinaga Y."/>
            <person name="Martin F.M."/>
            <person name="Grigoriev I.V."/>
            <person name="Hibbett D.S."/>
        </authorList>
    </citation>
    <scope>NUCLEOTIDE SEQUENCE [LARGE SCALE GENOMIC DNA]</scope>
    <source>
        <strain evidence="6 7">TUFC12733</strain>
    </source>
</reference>
<dbReference type="Pfam" id="PF00617">
    <property type="entry name" value="RasGEF"/>
    <property type="match status" value="1"/>
</dbReference>
<feature type="region of interest" description="Disordered" evidence="3">
    <location>
        <begin position="268"/>
        <end position="295"/>
    </location>
</feature>
<proteinExistence type="predicted"/>
<evidence type="ECO:0000256" key="1">
    <source>
        <dbReference type="ARBA" id="ARBA00022658"/>
    </source>
</evidence>
<dbReference type="InterPro" id="IPR036964">
    <property type="entry name" value="RASGEF_cat_dom_sf"/>
</dbReference>
<keyword evidence="7" id="KW-1185">Reference proteome</keyword>
<feature type="compositionally biased region" description="Low complexity" evidence="3">
    <location>
        <begin position="17"/>
        <end position="26"/>
    </location>
</feature>
<dbReference type="Pfam" id="PF00618">
    <property type="entry name" value="RasGEF_N"/>
    <property type="match status" value="1"/>
</dbReference>
<feature type="region of interest" description="Disordered" evidence="3">
    <location>
        <begin position="1"/>
        <end position="85"/>
    </location>
</feature>
<dbReference type="InterPro" id="IPR000651">
    <property type="entry name" value="Ras-like_Gua-exchang_fac_N"/>
</dbReference>
<feature type="compositionally biased region" description="Acidic residues" evidence="3">
    <location>
        <begin position="839"/>
        <end position="855"/>
    </location>
</feature>
<feature type="compositionally biased region" description="Low complexity" evidence="3">
    <location>
        <begin position="758"/>
        <end position="771"/>
    </location>
</feature>
<dbReference type="PANTHER" id="PTHR23113:SF363">
    <property type="entry name" value="PROTEIN SON OF SEVENLESS"/>
    <property type="match status" value="1"/>
</dbReference>
<gene>
    <name evidence="6" type="ORF">CALVIDRAFT_554479</name>
</gene>
<evidence type="ECO:0000259" key="5">
    <source>
        <dbReference type="PROSITE" id="PS50212"/>
    </source>
</evidence>
<evidence type="ECO:0000256" key="3">
    <source>
        <dbReference type="SAM" id="MobiDB-lite"/>
    </source>
</evidence>
<dbReference type="InterPro" id="IPR001895">
    <property type="entry name" value="RASGEF_cat_dom"/>
</dbReference>
<feature type="compositionally biased region" description="Low complexity" evidence="3">
    <location>
        <begin position="490"/>
        <end position="507"/>
    </location>
</feature>
<feature type="region of interest" description="Disordered" evidence="3">
    <location>
        <begin position="809"/>
        <end position="870"/>
    </location>
</feature>
<feature type="region of interest" description="Disordered" evidence="3">
    <location>
        <begin position="713"/>
        <end position="775"/>
    </location>
</feature>
<dbReference type="PROSITE" id="PS50212">
    <property type="entry name" value="RASGEF_NTER"/>
    <property type="match status" value="1"/>
</dbReference>
<dbReference type="SMART" id="SM00147">
    <property type="entry name" value="RasGEF"/>
    <property type="match status" value="1"/>
</dbReference>
<feature type="domain" description="N-terminal Ras-GEF" evidence="5">
    <location>
        <begin position="333"/>
        <end position="465"/>
    </location>
</feature>
<accession>A0A167NDI0</accession>
<feature type="compositionally biased region" description="Polar residues" evidence="3">
    <location>
        <begin position="218"/>
        <end position="230"/>
    </location>
</feature>
<dbReference type="EMBL" id="KV417279">
    <property type="protein sequence ID" value="KZO97598.1"/>
    <property type="molecule type" value="Genomic_DNA"/>
</dbReference>
<dbReference type="STRING" id="1330018.A0A167NDI0"/>
<keyword evidence="1 2" id="KW-0344">Guanine-nucleotide releasing factor</keyword>
<dbReference type="OrthoDB" id="10254377at2759"/>
<name>A0A167NDI0_CALVF</name>
<feature type="domain" description="Ras-GEF" evidence="4">
    <location>
        <begin position="1066"/>
        <end position="1407"/>
    </location>
</feature>
<dbReference type="GO" id="GO:0007265">
    <property type="term" value="P:Ras protein signal transduction"/>
    <property type="evidence" value="ECO:0007669"/>
    <property type="project" value="TreeGrafter"/>
</dbReference>
<organism evidence="6 7">
    <name type="scientific">Calocera viscosa (strain TUFC12733)</name>
    <dbReference type="NCBI Taxonomy" id="1330018"/>
    <lineage>
        <taxon>Eukaryota</taxon>
        <taxon>Fungi</taxon>
        <taxon>Dikarya</taxon>
        <taxon>Basidiomycota</taxon>
        <taxon>Agaricomycotina</taxon>
        <taxon>Dacrymycetes</taxon>
        <taxon>Dacrymycetales</taxon>
        <taxon>Dacrymycetaceae</taxon>
        <taxon>Calocera</taxon>
    </lineage>
</organism>
<protein>
    <submittedName>
        <fullName evidence="6">Ras GEF</fullName>
    </submittedName>
</protein>
<dbReference type="CDD" id="cd06224">
    <property type="entry name" value="REM"/>
    <property type="match status" value="1"/>
</dbReference>
<feature type="region of interest" description="Disordered" evidence="3">
    <location>
        <begin position="486"/>
        <end position="527"/>
    </location>
</feature>
<sequence length="1411" mass="153937">MTSQHSATGLTPARQLSISISASQAQRNTLTPPQTSPVRSSILPSVSPSKSHTTAPSHRTTSSSTISPSSVGAPTPVTAPPMSAHVPGLGEDCFLDLMGMPTPPPSQRPRAGSVGIGGGRNAGIPPAPQGVEAVARAPRARLEDRWKAAEPPAEQEQEGEGPAEVAGSEELDAMRLRALQDLADGTLTLEDRAHALRGSHSFDSVLTARVHSPGDAQSPDSDNTPTSVTPANGPEPALPEEGTRRPKYSFVSSYPTLAFDVLQTYDGSELSSPRARAKEPAPFEDGDAVNPLPPDDPRFILWSTPAPASTNPPRQSAYLNVPQPPPPSPAGPVRRTLLACTLERWISQLTSSLDYDILLDTLISYRPFFPPSALARLLITRFMWTLQPPPTWLHPSDVQRQEVVRKIVRLRTMLVMRCWLQVFFRVDFVHNKEARDVLIGWMNRMEREPEIQARDDVLKLVRRLKRIVRECKDAYNRDVQTEFELGMKDSPIAPSAAPLPPARSNSNPIPPEEQNTEDIDLSDLSPRPSVDYDRLAGRSAAEEYAHLATYGKPNPSSKGRESIRGIAEFTPAVVPPTQVPLLIPNSTAVAASPPVSAVPPVGLGLDLDDEPVVLGMGQVVPASPNHPGTGTRHAISRVMGKFKRAVAGKSSPVSAVGTACAGPDAAKMFLEDTPGLVSAAMMVGRTDSPPPVPMKEIQAQQLEYIAPVVPEAEAAPQPPIQPEEVYEAPKPEDETREEANDDTIQITEAESRTSEEFTPSLTPASPTSSEPVDSSGVWEKRMVDHNEHEADAHGSEAFTSLSIGTDRWQQESMTSLESGADEHGHALGGHQPPHVISLDDWDSDLDLDSSDEDDAPVQRQPKRLPRRLPLRRELDERPVSIETVSSLGIRSYNDRDSVVSATFPVLHERERELGPRNPLLEGPLAMWQLELIGAYLESEDEEGEEGGAAAALAKLEGQIDQSRQAQRWKRAGEFIEEAAVIAQGMLDEKLVKDDASAERSSMGSTISARRTINVAPSTASPQNAVRPLTATPARPHASSIGASALPAIPPPPSYLMTHVSLILVHSSTDLAEAFCLIDCEMTLAIRFEEILHLEWYGRVQAEPDVLDWASFIKNRAVVRYELQQKQRKLRSQRNASGAAVDPAAAGITEGAIRKLSDIAAIKARFNLMVHWVAHEILLTHPSRRVELVNKIIRIAYKAYKMNSFATVVPIVAGLCSPEASIAMRKLWPRVGAWEMKLFTALREICTQDDNFKYLRAAVSRLIEEPGTGVAPASVRSALAANGKPRLFSTTCVPFLGVYVSQMQNVSRMPDYIDPTDPPAGLRYNAATNQFYPFKNPDRFATLQPLPSTVPLEPLINVEKARKLADIVRNFVAGQHLAVNMRFPEINHTLWKECMSIRRLSSEEVNGRLMAE</sequence>
<evidence type="ECO:0000259" key="4">
    <source>
        <dbReference type="PROSITE" id="PS50009"/>
    </source>
</evidence>
<dbReference type="Gene3D" id="1.20.870.10">
    <property type="entry name" value="Son of sevenless (SoS) protein Chain: S domain 1"/>
    <property type="match status" value="1"/>
</dbReference>
<dbReference type="PANTHER" id="PTHR23113">
    <property type="entry name" value="GUANINE NUCLEOTIDE EXCHANGE FACTOR"/>
    <property type="match status" value="1"/>
</dbReference>
<evidence type="ECO:0000313" key="7">
    <source>
        <dbReference type="Proteomes" id="UP000076738"/>
    </source>
</evidence>
<dbReference type="Proteomes" id="UP000076738">
    <property type="component" value="Unassembled WGS sequence"/>
</dbReference>
<dbReference type="PROSITE" id="PS50009">
    <property type="entry name" value="RASGEF_CAT"/>
    <property type="match status" value="1"/>
</dbReference>